<sequence>MPKSILFWASSARRHTHALTHSQGYKCKWQLTFNADGSGGPGRERGREGREAHGLGNLGAEHNVKFNRQRRSRTWHEKARAKVKVKAEAETEAMPKAIDIEYIDLAPVGAEVGTWAKFA</sequence>
<dbReference type="AlphaFoldDB" id="Q6IJF1"/>
<feature type="region of interest" description="Disordered" evidence="1">
    <location>
        <begin position="36"/>
        <end position="62"/>
    </location>
</feature>
<accession>Q6IJF1</accession>
<protein>
    <submittedName>
        <fullName evidence="2">HDC15019</fullName>
    </submittedName>
</protein>
<evidence type="ECO:0000256" key="1">
    <source>
        <dbReference type="SAM" id="MobiDB-lite"/>
    </source>
</evidence>
<feature type="compositionally biased region" description="Basic and acidic residues" evidence="1">
    <location>
        <begin position="42"/>
        <end position="53"/>
    </location>
</feature>
<organism evidence="2">
    <name type="scientific">Drosophila melanogaster</name>
    <name type="common">Fruit fly</name>
    <dbReference type="NCBI Taxonomy" id="7227"/>
    <lineage>
        <taxon>Eukaryota</taxon>
        <taxon>Metazoa</taxon>
        <taxon>Ecdysozoa</taxon>
        <taxon>Arthropoda</taxon>
        <taxon>Hexapoda</taxon>
        <taxon>Insecta</taxon>
        <taxon>Pterygota</taxon>
        <taxon>Neoptera</taxon>
        <taxon>Endopterygota</taxon>
        <taxon>Diptera</taxon>
        <taxon>Brachycera</taxon>
        <taxon>Muscomorpha</taxon>
        <taxon>Ephydroidea</taxon>
        <taxon>Drosophilidae</taxon>
        <taxon>Drosophila</taxon>
        <taxon>Sophophora</taxon>
    </lineage>
</organism>
<gene>
    <name evidence="2" type="ORF">HDC15019</name>
</gene>
<proteinExistence type="predicted"/>
<reference evidence="2" key="1">
    <citation type="journal article" date="2003" name="Genome Biol.">
        <title>An integrated gene annotation and transcriptional profiling approach towards the full gene content of the Drosophila genome.</title>
        <authorList>
            <person name="Hild M."/>
            <person name="Beckmann B."/>
            <person name="Haas S.A."/>
            <person name="Koch B."/>
            <person name="Solovyev V."/>
            <person name="Busold C."/>
            <person name="Fellenberg K."/>
            <person name="Boutros M."/>
            <person name="Vingron M."/>
            <person name="Sauer F."/>
            <person name="Hoheisel J.D."/>
            <person name="Paro R."/>
        </authorList>
    </citation>
    <scope>NUCLEOTIDE SEQUENCE</scope>
</reference>
<dbReference type="EMBL" id="BK002765">
    <property type="protein sequence ID" value="DAA04270.1"/>
    <property type="molecule type" value="Genomic_DNA"/>
</dbReference>
<name>Q6IJF1_DROME</name>
<evidence type="ECO:0000313" key="2">
    <source>
        <dbReference type="EMBL" id="DAA04270.1"/>
    </source>
</evidence>